<protein>
    <submittedName>
        <fullName evidence="7">RNA polymerase sigma factor</fullName>
    </submittedName>
</protein>
<keyword evidence="3" id="KW-0731">Sigma factor</keyword>
<evidence type="ECO:0000259" key="5">
    <source>
        <dbReference type="Pfam" id="PF04542"/>
    </source>
</evidence>
<organism evidence="7 8">
    <name type="scientific">Aliikangiella coralliicola</name>
    <dbReference type="NCBI Taxonomy" id="2592383"/>
    <lineage>
        <taxon>Bacteria</taxon>
        <taxon>Pseudomonadati</taxon>
        <taxon>Pseudomonadota</taxon>
        <taxon>Gammaproteobacteria</taxon>
        <taxon>Oceanospirillales</taxon>
        <taxon>Pleioneaceae</taxon>
        <taxon>Aliikangiella</taxon>
    </lineage>
</organism>
<dbReference type="InterPro" id="IPR013324">
    <property type="entry name" value="RNA_pol_sigma_r3/r4-like"/>
</dbReference>
<evidence type="ECO:0000256" key="2">
    <source>
        <dbReference type="ARBA" id="ARBA00023015"/>
    </source>
</evidence>
<dbReference type="NCBIfam" id="TIGR02937">
    <property type="entry name" value="sigma70-ECF"/>
    <property type="match status" value="1"/>
</dbReference>
<keyword evidence="8" id="KW-1185">Reference proteome</keyword>
<proteinExistence type="inferred from homology"/>
<dbReference type="SUPFAM" id="SSF88946">
    <property type="entry name" value="Sigma2 domain of RNA polymerase sigma factors"/>
    <property type="match status" value="1"/>
</dbReference>
<dbReference type="PANTHER" id="PTHR43133">
    <property type="entry name" value="RNA POLYMERASE ECF-TYPE SIGMA FACTO"/>
    <property type="match status" value="1"/>
</dbReference>
<dbReference type="PANTHER" id="PTHR43133:SF51">
    <property type="entry name" value="RNA POLYMERASE SIGMA FACTOR"/>
    <property type="match status" value="1"/>
</dbReference>
<evidence type="ECO:0000256" key="4">
    <source>
        <dbReference type="ARBA" id="ARBA00023163"/>
    </source>
</evidence>
<dbReference type="GO" id="GO:0003677">
    <property type="term" value="F:DNA binding"/>
    <property type="evidence" value="ECO:0007669"/>
    <property type="project" value="InterPro"/>
</dbReference>
<feature type="domain" description="RNA polymerase sigma factor 70 region 4 type 2" evidence="6">
    <location>
        <begin position="125"/>
        <end position="176"/>
    </location>
</feature>
<accession>A0A545UAQ5</accession>
<dbReference type="GO" id="GO:0006352">
    <property type="term" value="P:DNA-templated transcription initiation"/>
    <property type="evidence" value="ECO:0007669"/>
    <property type="project" value="InterPro"/>
</dbReference>
<evidence type="ECO:0000313" key="8">
    <source>
        <dbReference type="Proteomes" id="UP000315439"/>
    </source>
</evidence>
<dbReference type="InterPro" id="IPR013249">
    <property type="entry name" value="RNA_pol_sigma70_r4_t2"/>
</dbReference>
<dbReference type="SUPFAM" id="SSF88659">
    <property type="entry name" value="Sigma3 and sigma4 domains of RNA polymerase sigma factors"/>
    <property type="match status" value="1"/>
</dbReference>
<name>A0A545UAQ5_9GAMM</name>
<dbReference type="Pfam" id="PF04542">
    <property type="entry name" value="Sigma70_r2"/>
    <property type="match status" value="1"/>
</dbReference>
<evidence type="ECO:0000313" key="7">
    <source>
        <dbReference type="EMBL" id="TQV86551.1"/>
    </source>
</evidence>
<dbReference type="InterPro" id="IPR007627">
    <property type="entry name" value="RNA_pol_sigma70_r2"/>
</dbReference>
<dbReference type="InterPro" id="IPR014284">
    <property type="entry name" value="RNA_pol_sigma-70_dom"/>
</dbReference>
<feature type="domain" description="RNA polymerase sigma-70 region 2" evidence="5">
    <location>
        <begin position="30"/>
        <end position="97"/>
    </location>
</feature>
<reference evidence="7 8" key="1">
    <citation type="submission" date="2019-07" db="EMBL/GenBank/DDBJ databases">
        <title>Draft genome for Aliikangiella sp. M105.</title>
        <authorList>
            <person name="Wang G."/>
        </authorList>
    </citation>
    <scope>NUCLEOTIDE SEQUENCE [LARGE SCALE GENOMIC DNA]</scope>
    <source>
        <strain evidence="7 8">M105</strain>
    </source>
</reference>
<dbReference type="GO" id="GO:0016987">
    <property type="term" value="F:sigma factor activity"/>
    <property type="evidence" value="ECO:0007669"/>
    <property type="project" value="UniProtKB-KW"/>
</dbReference>
<dbReference type="Pfam" id="PF08281">
    <property type="entry name" value="Sigma70_r4_2"/>
    <property type="match status" value="1"/>
</dbReference>
<sequence length="191" mass="22188">MTTKIGFQQELPEEVVEQAKRGDMKAFEQIYRTYANACYSVALRICDQTTMAQDVMQESFVKVMRRIESFRGDGRFASWLKQIVIHETINRIRSNNRIHLVGEDELLKSESKDLFNQSWLDVCRDLDSFLSRLSTTARAVLLLHEVEGYSHREIANLFGKSESFSKITLFRAYAALKQLAEKQQERQNALK</sequence>
<dbReference type="OrthoDB" id="6236508at2"/>
<dbReference type="Proteomes" id="UP000315439">
    <property type="component" value="Unassembled WGS sequence"/>
</dbReference>
<dbReference type="InterPro" id="IPR013325">
    <property type="entry name" value="RNA_pol_sigma_r2"/>
</dbReference>
<evidence type="ECO:0000259" key="6">
    <source>
        <dbReference type="Pfam" id="PF08281"/>
    </source>
</evidence>
<evidence type="ECO:0000256" key="1">
    <source>
        <dbReference type="ARBA" id="ARBA00010641"/>
    </source>
</evidence>
<dbReference type="InterPro" id="IPR039425">
    <property type="entry name" value="RNA_pol_sigma-70-like"/>
</dbReference>
<keyword evidence="4" id="KW-0804">Transcription</keyword>
<dbReference type="InterPro" id="IPR036388">
    <property type="entry name" value="WH-like_DNA-bd_sf"/>
</dbReference>
<dbReference type="RefSeq" id="WP_142932475.1">
    <property type="nucleotide sequence ID" value="NZ_ML660166.1"/>
</dbReference>
<comment type="similarity">
    <text evidence="1">Belongs to the sigma-70 factor family. ECF subfamily.</text>
</comment>
<evidence type="ECO:0000256" key="3">
    <source>
        <dbReference type="ARBA" id="ARBA00023082"/>
    </source>
</evidence>
<dbReference type="EMBL" id="VIKS01000010">
    <property type="protein sequence ID" value="TQV86551.1"/>
    <property type="molecule type" value="Genomic_DNA"/>
</dbReference>
<dbReference type="Gene3D" id="1.10.1740.10">
    <property type="match status" value="1"/>
</dbReference>
<comment type="caution">
    <text evidence="7">The sequence shown here is derived from an EMBL/GenBank/DDBJ whole genome shotgun (WGS) entry which is preliminary data.</text>
</comment>
<gene>
    <name evidence="7" type="ORF">FLL46_16735</name>
</gene>
<dbReference type="Gene3D" id="1.10.10.10">
    <property type="entry name" value="Winged helix-like DNA-binding domain superfamily/Winged helix DNA-binding domain"/>
    <property type="match status" value="1"/>
</dbReference>
<dbReference type="AlphaFoldDB" id="A0A545UAQ5"/>
<keyword evidence="2" id="KW-0805">Transcription regulation</keyword>